<reference evidence="2 3" key="1">
    <citation type="submission" date="2014-11" db="EMBL/GenBank/DDBJ databases">
        <authorList>
            <person name="Zhu J."/>
            <person name="Qi W."/>
            <person name="Song R."/>
        </authorList>
    </citation>
    <scope>NUCLEOTIDE SEQUENCE [LARGE SCALE GENOMIC DNA]</scope>
</reference>
<gene>
    <name evidence="2" type="ORF">Vbra_1865</name>
</gene>
<feature type="transmembrane region" description="Helical" evidence="1">
    <location>
        <begin position="179"/>
        <end position="212"/>
    </location>
</feature>
<keyword evidence="1" id="KW-1133">Transmembrane helix</keyword>
<evidence type="ECO:0000256" key="1">
    <source>
        <dbReference type="SAM" id="Phobius"/>
    </source>
</evidence>
<dbReference type="Proteomes" id="UP000041254">
    <property type="component" value="Unassembled WGS sequence"/>
</dbReference>
<dbReference type="VEuPathDB" id="CryptoDB:Vbra_1865"/>
<sequence>MWHLTRSRSSQQPSRAAAAALRHLTWCHMAQPLLGGYRETWKVEELQAATCETRIPRSSREARVRVIMRLGVVVGLMALLIAPSGAVSGMAALLSVAHDRQWFMVYVGLATVVVPAVAMVLLCSEVAYPPRCHREAGVRGIILLCVLVGLLLIVAGSLAMLIGHLVFYHDKYTRAYADVPALVLLCLGGLAFVALAVAMVLLCVELVCAGWLKRAVKAGGFLGRLIQLSYMHTSKTP</sequence>
<organism evidence="2 3">
    <name type="scientific">Vitrella brassicaformis (strain CCMP3155)</name>
    <dbReference type="NCBI Taxonomy" id="1169540"/>
    <lineage>
        <taxon>Eukaryota</taxon>
        <taxon>Sar</taxon>
        <taxon>Alveolata</taxon>
        <taxon>Colpodellida</taxon>
        <taxon>Vitrellaceae</taxon>
        <taxon>Vitrella</taxon>
    </lineage>
</organism>
<proteinExistence type="predicted"/>
<feature type="transmembrane region" description="Helical" evidence="1">
    <location>
        <begin position="66"/>
        <end position="97"/>
    </location>
</feature>
<name>A0A0G4H4Q1_VITBC</name>
<evidence type="ECO:0000313" key="3">
    <source>
        <dbReference type="Proteomes" id="UP000041254"/>
    </source>
</evidence>
<protein>
    <submittedName>
        <fullName evidence="2">Uncharacterized protein</fullName>
    </submittedName>
</protein>
<keyword evidence="1" id="KW-0472">Membrane</keyword>
<feature type="transmembrane region" description="Helical" evidence="1">
    <location>
        <begin position="103"/>
        <end position="128"/>
    </location>
</feature>
<evidence type="ECO:0000313" key="2">
    <source>
        <dbReference type="EMBL" id="CEM38768.1"/>
    </source>
</evidence>
<feature type="transmembrane region" description="Helical" evidence="1">
    <location>
        <begin position="140"/>
        <end position="167"/>
    </location>
</feature>
<dbReference type="InParanoid" id="A0A0G4H4Q1"/>
<dbReference type="EMBL" id="CDMY01001000">
    <property type="protein sequence ID" value="CEM38768.1"/>
    <property type="molecule type" value="Genomic_DNA"/>
</dbReference>
<keyword evidence="1" id="KW-0812">Transmembrane</keyword>
<keyword evidence="3" id="KW-1185">Reference proteome</keyword>
<dbReference type="AlphaFoldDB" id="A0A0G4H4Q1"/>
<accession>A0A0G4H4Q1</accession>